<dbReference type="InterPro" id="IPR023170">
    <property type="entry name" value="HhH_base_excis_C"/>
</dbReference>
<gene>
    <name evidence="4" type="ORF">PFDSM3638_02550</name>
</gene>
<dbReference type="EMBL" id="CP023154">
    <property type="protein sequence ID" value="QEK78223.1"/>
    <property type="molecule type" value="Genomic_DNA"/>
</dbReference>
<dbReference type="Proteomes" id="UP000324354">
    <property type="component" value="Chromosome"/>
</dbReference>
<dbReference type="AlphaFoldDB" id="A0A5C0XMW1"/>
<dbReference type="GeneID" id="13302323"/>
<dbReference type="GO" id="GO:0008725">
    <property type="term" value="F:DNA-3-methyladenine glycosylase activity"/>
    <property type="evidence" value="ECO:0007669"/>
    <property type="project" value="TreeGrafter"/>
</dbReference>
<accession>A0A5C0XMW1</accession>
<dbReference type="GO" id="GO:0032993">
    <property type="term" value="C:protein-DNA complex"/>
    <property type="evidence" value="ECO:0007669"/>
    <property type="project" value="TreeGrafter"/>
</dbReference>
<dbReference type="OrthoDB" id="8200at2157"/>
<feature type="domain" description="HhH-GPD" evidence="3">
    <location>
        <begin position="107"/>
        <end position="264"/>
    </location>
</feature>
<evidence type="ECO:0000259" key="3">
    <source>
        <dbReference type="SMART" id="SM00478"/>
    </source>
</evidence>
<dbReference type="SUPFAM" id="SSF48150">
    <property type="entry name" value="DNA-glycosylase"/>
    <property type="match status" value="1"/>
</dbReference>
<reference evidence="4 5" key="1">
    <citation type="submission" date="2017-08" db="EMBL/GenBank/DDBJ databases">
        <title>Resequencing and Reannotation of the genome of Pyrococcus furiosus type strain DSM3638.</title>
        <authorList>
            <person name="Reichelt R.M."/>
            <person name="Bunk B."/>
        </authorList>
    </citation>
    <scope>NUCLEOTIDE SEQUENCE [LARGE SCALE GENOMIC DNA]</scope>
    <source>
        <strain evidence="4 5">DSM 3638</strain>
    </source>
</reference>
<keyword evidence="1" id="KW-0227">DNA damage</keyword>
<dbReference type="GO" id="GO:0006285">
    <property type="term" value="P:base-excision repair, AP site formation"/>
    <property type="evidence" value="ECO:0007669"/>
    <property type="project" value="TreeGrafter"/>
</dbReference>
<name>A0A5C0XMW1_PYRFU</name>
<organism evidence="4 5">
    <name type="scientific">Pyrococcus furiosus (strain ATCC 43587 / DSM 3638 / JCM 8422 / Vc1)</name>
    <dbReference type="NCBI Taxonomy" id="186497"/>
    <lineage>
        <taxon>Archaea</taxon>
        <taxon>Methanobacteriati</taxon>
        <taxon>Methanobacteriota</taxon>
        <taxon>Thermococci</taxon>
        <taxon>Thermococcales</taxon>
        <taxon>Thermococcaceae</taxon>
        <taxon>Pyrococcus</taxon>
    </lineage>
</organism>
<sequence>MIDLKKTTHEMIKNGTWKFENGIFWQALPSGVVGYNGEDFTFPDHFGKREKKEAEERIRFILGLDTNLEKFYSEIQDSKFAFLVDEFYGLTMPAAPTPYQAIVEVIAQQQISFEFAQKAIYNLVKLIGKRIGDLYLFPEPKDILKLGERIKEAKLGYRGDYILNITQEYVKGNLRLDLWELNEKDATKYLTKFRGIGRWSAELFLMYGLRKNVYPASDLGLRRGIAKIFGLPLKKVTERTVREIIEPYGKWKSLLAFYILCYDRKTEMEVRK</sequence>
<protein>
    <submittedName>
        <fullName evidence="4">DNA-3-methyladenine glycosylase 2 family protein</fullName>
    </submittedName>
</protein>
<dbReference type="CDD" id="cd00056">
    <property type="entry name" value="ENDO3c"/>
    <property type="match status" value="1"/>
</dbReference>
<dbReference type="GeneID" id="41712313"/>
<dbReference type="Gene3D" id="1.10.1670.10">
    <property type="entry name" value="Helix-hairpin-Helix base-excision DNA repair enzymes (C-terminal)"/>
    <property type="match status" value="1"/>
</dbReference>
<dbReference type="PANTHER" id="PTHR43003">
    <property type="entry name" value="DNA-3-METHYLADENINE GLYCOSYLASE"/>
    <property type="match status" value="1"/>
</dbReference>
<proteinExistence type="predicted"/>
<dbReference type="PANTHER" id="PTHR43003:SF5">
    <property type="entry name" value="DNA-3-METHYLADENINE GLYCOSYLASE"/>
    <property type="match status" value="1"/>
</dbReference>
<evidence type="ECO:0000313" key="4">
    <source>
        <dbReference type="EMBL" id="QEK78223.1"/>
    </source>
</evidence>
<dbReference type="SMART" id="SM00478">
    <property type="entry name" value="ENDO3c"/>
    <property type="match status" value="1"/>
</dbReference>
<dbReference type="GO" id="GO:0043916">
    <property type="term" value="F:DNA-7-methylguanine glycosylase activity"/>
    <property type="evidence" value="ECO:0007669"/>
    <property type="project" value="TreeGrafter"/>
</dbReference>
<dbReference type="Gene3D" id="1.10.340.30">
    <property type="entry name" value="Hypothetical protein, domain 2"/>
    <property type="match status" value="1"/>
</dbReference>
<evidence type="ECO:0000256" key="2">
    <source>
        <dbReference type="ARBA" id="ARBA00023204"/>
    </source>
</evidence>
<keyword evidence="2" id="KW-0234">DNA repair</keyword>
<dbReference type="InterPro" id="IPR011257">
    <property type="entry name" value="DNA_glycosylase"/>
</dbReference>
<evidence type="ECO:0000313" key="5">
    <source>
        <dbReference type="Proteomes" id="UP000324354"/>
    </source>
</evidence>
<evidence type="ECO:0000256" key="1">
    <source>
        <dbReference type="ARBA" id="ARBA00022763"/>
    </source>
</evidence>
<dbReference type="GO" id="GO:0006307">
    <property type="term" value="P:DNA alkylation repair"/>
    <property type="evidence" value="ECO:0007669"/>
    <property type="project" value="TreeGrafter"/>
</dbReference>
<dbReference type="InterPro" id="IPR051912">
    <property type="entry name" value="Alkylbase_DNA_Glycosylase/TA"/>
</dbReference>
<dbReference type="RefSeq" id="WP_011011628.1">
    <property type="nucleotide sequence ID" value="NC_003413.1"/>
</dbReference>
<dbReference type="GO" id="GO:0032131">
    <property type="term" value="F:alkylated DNA binding"/>
    <property type="evidence" value="ECO:0007669"/>
    <property type="project" value="TreeGrafter"/>
</dbReference>
<dbReference type="Pfam" id="PF00730">
    <property type="entry name" value="HhH-GPD"/>
    <property type="match status" value="1"/>
</dbReference>
<dbReference type="InterPro" id="IPR003265">
    <property type="entry name" value="HhH-GPD_domain"/>
</dbReference>